<name>A0AA86VRH7_9EUKA</name>
<comment type="caution">
    <text evidence="1">The sequence shown here is derived from an EMBL/GenBank/DDBJ whole genome shotgun (WGS) entry which is preliminary data.</text>
</comment>
<dbReference type="EMBL" id="CATOUU010001149">
    <property type="protein sequence ID" value="CAI9974518.1"/>
    <property type="molecule type" value="Genomic_DNA"/>
</dbReference>
<keyword evidence="3" id="KW-1185">Reference proteome</keyword>
<reference evidence="2 3" key="2">
    <citation type="submission" date="2024-07" db="EMBL/GenBank/DDBJ databases">
        <authorList>
            <person name="Akdeniz Z."/>
        </authorList>
    </citation>
    <scope>NUCLEOTIDE SEQUENCE [LARGE SCALE GENOMIC DNA]</scope>
</reference>
<protein>
    <submittedName>
        <fullName evidence="2">Hypothetical_protein</fullName>
    </submittedName>
</protein>
<reference evidence="1" key="1">
    <citation type="submission" date="2023-06" db="EMBL/GenBank/DDBJ databases">
        <authorList>
            <person name="Kurt Z."/>
        </authorList>
    </citation>
    <scope>NUCLEOTIDE SEQUENCE</scope>
</reference>
<evidence type="ECO:0000313" key="1">
    <source>
        <dbReference type="EMBL" id="CAI9974518.1"/>
    </source>
</evidence>
<organism evidence="1">
    <name type="scientific">Hexamita inflata</name>
    <dbReference type="NCBI Taxonomy" id="28002"/>
    <lineage>
        <taxon>Eukaryota</taxon>
        <taxon>Metamonada</taxon>
        <taxon>Diplomonadida</taxon>
        <taxon>Hexamitidae</taxon>
        <taxon>Hexamitinae</taxon>
        <taxon>Hexamita</taxon>
    </lineage>
</organism>
<sequence length="161" mass="18681">MFSLKSFRKHASGVISFSGFINSSSSFNLVRGLSGATLLTLQAVKLSLVSIVIYWRGEISMFLLQPEFCSLSHENERIVLTRTIFYYRTNKEALADLLYRDLFTFLTFGRQDALMCKKVNRIRTQHGIRTFAKWKYIKIVKNQIKQKTLQSKQKIINQTSK</sequence>
<accession>A0AA86VRH7</accession>
<proteinExistence type="predicted"/>
<evidence type="ECO:0000313" key="3">
    <source>
        <dbReference type="Proteomes" id="UP001642409"/>
    </source>
</evidence>
<dbReference type="AlphaFoldDB" id="A0AA86VRH7"/>
<dbReference type="EMBL" id="CAXDID020000340">
    <property type="protein sequence ID" value="CAL6079440.1"/>
    <property type="molecule type" value="Genomic_DNA"/>
</dbReference>
<evidence type="ECO:0000313" key="2">
    <source>
        <dbReference type="EMBL" id="CAL6079440.1"/>
    </source>
</evidence>
<gene>
    <name evidence="2" type="ORF">HINF_LOCUS59386</name>
    <name evidence="1" type="ORF">HINF_LOCUS62163</name>
</gene>
<dbReference type="Proteomes" id="UP001642409">
    <property type="component" value="Unassembled WGS sequence"/>
</dbReference>